<reference evidence="8" key="1">
    <citation type="submission" date="2023-10" db="EMBL/GenBank/DDBJ databases">
        <authorList>
            <person name="Chen Y."/>
            <person name="Shah S."/>
            <person name="Dougan E. K."/>
            <person name="Thang M."/>
            <person name="Chan C."/>
        </authorList>
    </citation>
    <scope>NUCLEOTIDE SEQUENCE [LARGE SCALE GENOMIC DNA]</scope>
</reference>
<gene>
    <name evidence="8" type="ORF">PCOR1329_LOCUS49275</name>
</gene>
<dbReference type="PANTHER" id="PTHR21355">
    <property type="entry name" value="G-PROTEIN COUPLED RECEPTOR-ASSOCIATED PROTEIN LMBRD2"/>
    <property type="match status" value="1"/>
</dbReference>
<feature type="transmembrane region" description="Helical" evidence="7">
    <location>
        <begin position="33"/>
        <end position="57"/>
    </location>
</feature>
<evidence type="ECO:0000313" key="9">
    <source>
        <dbReference type="Proteomes" id="UP001189429"/>
    </source>
</evidence>
<protein>
    <submittedName>
        <fullName evidence="8">Uncharacterized protein</fullName>
    </submittedName>
</protein>
<evidence type="ECO:0000256" key="1">
    <source>
        <dbReference type="ARBA" id="ARBA00004141"/>
    </source>
</evidence>
<comment type="similarity">
    <text evidence="2">Belongs to the LIMR family.</text>
</comment>
<evidence type="ECO:0000256" key="5">
    <source>
        <dbReference type="ARBA" id="ARBA00023136"/>
    </source>
</evidence>
<feature type="transmembrane region" description="Helical" evidence="7">
    <location>
        <begin position="6"/>
        <end position="26"/>
    </location>
</feature>
<keyword evidence="3 7" id="KW-0812">Transmembrane</keyword>
<evidence type="ECO:0000256" key="4">
    <source>
        <dbReference type="ARBA" id="ARBA00022989"/>
    </source>
</evidence>
<comment type="caution">
    <text evidence="8">The sequence shown here is derived from an EMBL/GenBank/DDBJ whole genome shotgun (WGS) entry which is preliminary data.</text>
</comment>
<dbReference type="PANTHER" id="PTHR21355:SF0">
    <property type="entry name" value="G-PROTEIN COUPLED RECEPTOR-ASSOCIATED PROTEIN LMBRD2"/>
    <property type="match status" value="1"/>
</dbReference>
<feature type="transmembrane region" description="Helical" evidence="7">
    <location>
        <begin position="115"/>
        <end position="137"/>
    </location>
</feature>
<name>A0ABN9UKC3_9DINO</name>
<organism evidence="8 9">
    <name type="scientific">Prorocentrum cordatum</name>
    <dbReference type="NCBI Taxonomy" id="2364126"/>
    <lineage>
        <taxon>Eukaryota</taxon>
        <taxon>Sar</taxon>
        <taxon>Alveolata</taxon>
        <taxon>Dinophyceae</taxon>
        <taxon>Prorocentrales</taxon>
        <taxon>Prorocentraceae</taxon>
        <taxon>Prorocentrum</taxon>
    </lineage>
</organism>
<dbReference type="InterPro" id="IPR006876">
    <property type="entry name" value="LMBR1-like_membr_prot"/>
</dbReference>
<feature type="region of interest" description="Disordered" evidence="6">
    <location>
        <begin position="270"/>
        <end position="289"/>
    </location>
</feature>
<feature type="transmembrane region" description="Helical" evidence="7">
    <location>
        <begin position="77"/>
        <end position="94"/>
    </location>
</feature>
<keyword evidence="4 7" id="KW-1133">Transmembrane helix</keyword>
<feature type="transmembrane region" description="Helical" evidence="7">
    <location>
        <begin position="143"/>
        <end position="168"/>
    </location>
</feature>
<evidence type="ECO:0000256" key="3">
    <source>
        <dbReference type="ARBA" id="ARBA00022692"/>
    </source>
</evidence>
<feature type="compositionally biased region" description="Basic and acidic residues" evidence="6">
    <location>
        <begin position="279"/>
        <end position="289"/>
    </location>
</feature>
<comment type="subcellular location">
    <subcellularLocation>
        <location evidence="1">Membrane</location>
        <topology evidence="1">Multi-pass membrane protein</topology>
    </subcellularLocation>
</comment>
<dbReference type="Proteomes" id="UP001189429">
    <property type="component" value="Unassembled WGS sequence"/>
</dbReference>
<dbReference type="InterPro" id="IPR051584">
    <property type="entry name" value="GPCR-associated_LMBR1"/>
</dbReference>
<sequence length="289" mass="31027">MEGAGAFLLGGALLVAVASSLTLLNYAQREVSWFAFSTSLLGFVLSFGIIALVPYDVWEALELEDPQGKQLSASWELIYWATFLLCWVLCPLLIEYEAAGDFTMVRRLRASLRKNAAWCAGYAVLSVLLLIWLSVGGGAHGSLGAWCIAASNAWGLLVSTVLMGYGLVAVPRHLWRLASPVGQLPALYCVAVTMDEARLSAQFELQDMIGEARAEVASRSLQLWDPSLERAFAILQATLEELLAQGALEGGGGGRGGGLRKCRMCAEGGRRGAMGEGGRGGRERGRRNE</sequence>
<evidence type="ECO:0000256" key="6">
    <source>
        <dbReference type="SAM" id="MobiDB-lite"/>
    </source>
</evidence>
<dbReference type="EMBL" id="CAUYUJ010015960">
    <property type="protein sequence ID" value="CAK0860269.1"/>
    <property type="molecule type" value="Genomic_DNA"/>
</dbReference>
<evidence type="ECO:0000256" key="2">
    <source>
        <dbReference type="ARBA" id="ARBA00010487"/>
    </source>
</evidence>
<evidence type="ECO:0000313" key="8">
    <source>
        <dbReference type="EMBL" id="CAK0860269.1"/>
    </source>
</evidence>
<dbReference type="Pfam" id="PF04791">
    <property type="entry name" value="LMBR1"/>
    <property type="match status" value="1"/>
</dbReference>
<keyword evidence="5 7" id="KW-0472">Membrane</keyword>
<keyword evidence="9" id="KW-1185">Reference proteome</keyword>
<proteinExistence type="inferred from homology"/>
<accession>A0ABN9UKC3</accession>
<evidence type="ECO:0000256" key="7">
    <source>
        <dbReference type="SAM" id="Phobius"/>
    </source>
</evidence>